<reference evidence="2 3" key="1">
    <citation type="submission" date="2016-08" db="EMBL/GenBank/DDBJ databases">
        <title>Draft genome sequence of Candidatus Piscirickettsia litoralis, from seawater.</title>
        <authorList>
            <person name="Wan X."/>
            <person name="Lee A.J."/>
            <person name="Hou S."/>
            <person name="Donachie S.P."/>
        </authorList>
    </citation>
    <scope>NUCLEOTIDE SEQUENCE [LARGE SCALE GENOMIC DNA]</scope>
    <source>
        <strain evidence="2 3">Y2</strain>
    </source>
</reference>
<sequence length="154" mass="17737">MKNFKKQLLKLTLISLVTMCPSLWAQSYEIIVNPLNQMQPLSKAVLRQLFLKQRTIRGYQLNAADNKEEFNLQPIDNQSDNTYEGFYLTLMGWGLSQINTYWNDKRFSGSSLTPQLLESTSQVIRYVATHKNAISYIPVEDDSNEIRALQVITS</sequence>
<feature type="signal peptide" evidence="1">
    <location>
        <begin position="1"/>
        <end position="25"/>
    </location>
</feature>
<evidence type="ECO:0000313" key="2">
    <source>
        <dbReference type="EMBL" id="ODN41772.1"/>
    </source>
</evidence>
<keyword evidence="1" id="KW-0732">Signal</keyword>
<comment type="caution">
    <text evidence="2">The sequence shown here is derived from an EMBL/GenBank/DDBJ whole genome shotgun (WGS) entry which is preliminary data.</text>
</comment>
<dbReference type="EMBL" id="MDTU01000001">
    <property type="protein sequence ID" value="ODN41772.1"/>
    <property type="molecule type" value="Genomic_DNA"/>
</dbReference>
<accession>A0ABX2ZYS6</accession>
<proteinExistence type="predicted"/>
<organism evidence="2 3">
    <name type="scientific">Piscirickettsia litoralis</name>
    <dbReference type="NCBI Taxonomy" id="1891921"/>
    <lineage>
        <taxon>Bacteria</taxon>
        <taxon>Pseudomonadati</taxon>
        <taxon>Pseudomonadota</taxon>
        <taxon>Gammaproteobacteria</taxon>
        <taxon>Thiotrichales</taxon>
        <taxon>Piscirickettsiaceae</taxon>
        <taxon>Piscirickettsia</taxon>
    </lineage>
</organism>
<evidence type="ECO:0000313" key="3">
    <source>
        <dbReference type="Proteomes" id="UP000094329"/>
    </source>
</evidence>
<dbReference type="Proteomes" id="UP000094329">
    <property type="component" value="Unassembled WGS sequence"/>
</dbReference>
<feature type="chain" id="PRO_5046129297" evidence="1">
    <location>
        <begin position="26"/>
        <end position="154"/>
    </location>
</feature>
<dbReference type="RefSeq" id="WP_069311574.1">
    <property type="nucleotide sequence ID" value="NZ_MDTU01000001.1"/>
</dbReference>
<gene>
    <name evidence="2" type="ORF">BGC07_00720</name>
</gene>
<keyword evidence="3" id="KW-1185">Reference proteome</keyword>
<dbReference type="Gene3D" id="3.40.190.10">
    <property type="entry name" value="Periplasmic binding protein-like II"/>
    <property type="match status" value="1"/>
</dbReference>
<evidence type="ECO:0000256" key="1">
    <source>
        <dbReference type="SAM" id="SignalP"/>
    </source>
</evidence>
<name>A0ABX2ZYS6_9GAMM</name>
<protein>
    <submittedName>
        <fullName evidence="2">Uncharacterized protein</fullName>
    </submittedName>
</protein>
<dbReference type="SUPFAM" id="SSF53850">
    <property type="entry name" value="Periplasmic binding protein-like II"/>
    <property type="match status" value="1"/>
</dbReference>